<dbReference type="PROSITE" id="PS51257">
    <property type="entry name" value="PROKAR_LIPOPROTEIN"/>
    <property type="match status" value="1"/>
</dbReference>
<dbReference type="InterPro" id="IPR035328">
    <property type="entry name" value="DUF3048_C"/>
</dbReference>
<dbReference type="InterPro" id="IPR021416">
    <property type="entry name" value="DUF3048_N"/>
</dbReference>
<dbReference type="Gene3D" id="3.50.90.10">
    <property type="entry name" value="YerB-like"/>
    <property type="match status" value="1"/>
</dbReference>
<gene>
    <name evidence="5" type="ORF">J2S77_001687</name>
</gene>
<organism evidence="5 6">
    <name type="scientific">Alkalibacillus salilacus</name>
    <dbReference type="NCBI Taxonomy" id="284582"/>
    <lineage>
        <taxon>Bacteria</taxon>
        <taxon>Bacillati</taxon>
        <taxon>Bacillota</taxon>
        <taxon>Bacilli</taxon>
        <taxon>Bacillales</taxon>
        <taxon>Bacillaceae</taxon>
        <taxon>Alkalibacillus</taxon>
    </lineage>
</organism>
<feature type="region of interest" description="Disordered" evidence="1">
    <location>
        <begin position="23"/>
        <end position="65"/>
    </location>
</feature>
<evidence type="ECO:0000256" key="1">
    <source>
        <dbReference type="SAM" id="MobiDB-lite"/>
    </source>
</evidence>
<feature type="domain" description="DUF3048" evidence="4">
    <location>
        <begin position="233"/>
        <end position="341"/>
    </location>
</feature>
<evidence type="ECO:0000256" key="2">
    <source>
        <dbReference type="SAM" id="SignalP"/>
    </source>
</evidence>
<dbReference type="EMBL" id="JAUSTQ010000006">
    <property type="protein sequence ID" value="MDQ0159701.1"/>
    <property type="molecule type" value="Genomic_DNA"/>
</dbReference>
<dbReference type="Pfam" id="PF11258">
    <property type="entry name" value="DUF3048"/>
    <property type="match status" value="1"/>
</dbReference>
<accession>A0ABT9VFG5</accession>
<dbReference type="InterPro" id="IPR023158">
    <property type="entry name" value="YerB-like_sf"/>
</dbReference>
<evidence type="ECO:0000259" key="4">
    <source>
        <dbReference type="Pfam" id="PF17479"/>
    </source>
</evidence>
<dbReference type="SUPFAM" id="SSF159774">
    <property type="entry name" value="YerB-like"/>
    <property type="match status" value="1"/>
</dbReference>
<dbReference type="Pfam" id="PF17479">
    <property type="entry name" value="DUF3048_C"/>
    <property type="match status" value="1"/>
</dbReference>
<sequence>MKKMIWLWALVLTIVLVACSGGEESEQEQSTEDESSTEEQETDESNESEESEETSEPEFTYPLTGEEADEEINRRALAVMVNNHPSARPQTGLTDADVVYEFLAEGYITRLVALYHSELPEQVGPVRSARSYYIETAKAHDALYIYHGAANFIEEDLRNGWVDNLNGAYHDDDKHLFRRSSDRQAPHNSYVFLNNAHDVASNKGIETEMEHEGYNFRSVNNDEPVEGETAESVNITYSSNRSVSYQYDENEGGYVRSSDGQQNSDLVTGDPIVLENVLIYETGHEVIDDAGRREIDIQSGGQGYALQEGKLKEIEWETVNDVMTPMVDGEPLELLPGQTWVNIVPESPGLTESVTYE</sequence>
<protein>
    <recommendedName>
        <fullName evidence="7">DUF3048 domain-containing protein</fullName>
    </recommendedName>
</protein>
<evidence type="ECO:0000313" key="5">
    <source>
        <dbReference type="EMBL" id="MDQ0159701.1"/>
    </source>
</evidence>
<feature type="signal peptide" evidence="2">
    <location>
        <begin position="1"/>
        <end position="20"/>
    </location>
</feature>
<dbReference type="Proteomes" id="UP001224359">
    <property type="component" value="Unassembled WGS sequence"/>
</dbReference>
<evidence type="ECO:0000259" key="3">
    <source>
        <dbReference type="Pfam" id="PF11258"/>
    </source>
</evidence>
<reference evidence="5 6" key="1">
    <citation type="submission" date="2023-07" db="EMBL/GenBank/DDBJ databases">
        <title>Genomic Encyclopedia of Type Strains, Phase IV (KMG-IV): sequencing the most valuable type-strain genomes for metagenomic binning, comparative biology and taxonomic classification.</title>
        <authorList>
            <person name="Goeker M."/>
        </authorList>
    </citation>
    <scope>NUCLEOTIDE SEQUENCE [LARGE SCALE GENOMIC DNA]</scope>
    <source>
        <strain evidence="5 6">DSM 16460</strain>
    </source>
</reference>
<keyword evidence="2" id="KW-0732">Signal</keyword>
<proteinExistence type="predicted"/>
<name>A0ABT9VFG5_9BACI</name>
<keyword evidence="6" id="KW-1185">Reference proteome</keyword>
<comment type="caution">
    <text evidence="5">The sequence shown here is derived from an EMBL/GenBank/DDBJ whole genome shotgun (WGS) entry which is preliminary data.</text>
</comment>
<evidence type="ECO:0008006" key="7">
    <source>
        <dbReference type="Google" id="ProtNLM"/>
    </source>
</evidence>
<feature type="domain" description="DUF3048" evidence="3">
    <location>
        <begin position="63"/>
        <end position="205"/>
    </location>
</feature>
<dbReference type="RefSeq" id="WP_306976386.1">
    <property type="nucleotide sequence ID" value="NZ_JAUSTQ010000006.1"/>
</dbReference>
<feature type="compositionally biased region" description="Acidic residues" evidence="1">
    <location>
        <begin position="23"/>
        <end position="56"/>
    </location>
</feature>
<feature type="chain" id="PRO_5045527683" description="DUF3048 domain-containing protein" evidence="2">
    <location>
        <begin position="21"/>
        <end position="357"/>
    </location>
</feature>
<evidence type="ECO:0000313" key="6">
    <source>
        <dbReference type="Proteomes" id="UP001224359"/>
    </source>
</evidence>